<name>A0ABQ5V789_9PROT</name>
<proteinExistence type="predicted"/>
<reference evidence="1" key="2">
    <citation type="submission" date="2023-01" db="EMBL/GenBank/DDBJ databases">
        <title>Draft genome sequence of Algimonas ampicilliniresistens strain NBRC 108219.</title>
        <authorList>
            <person name="Sun Q."/>
            <person name="Mori K."/>
        </authorList>
    </citation>
    <scope>NUCLEOTIDE SEQUENCE</scope>
    <source>
        <strain evidence="1">NBRC 108219</strain>
    </source>
</reference>
<dbReference type="InterPro" id="IPR040632">
    <property type="entry name" value="Sulfotransfer_4"/>
</dbReference>
<accession>A0ABQ5V789</accession>
<dbReference type="EMBL" id="BSNK01000001">
    <property type="protein sequence ID" value="GLQ22877.1"/>
    <property type="molecule type" value="Genomic_DNA"/>
</dbReference>
<gene>
    <name evidence="1" type="ORF">GCM10007853_07510</name>
</gene>
<dbReference type="PANTHER" id="PTHR36978:SF4">
    <property type="entry name" value="P-LOOP CONTAINING NUCLEOSIDE TRIPHOSPHATE HYDROLASE PROTEIN"/>
    <property type="match status" value="1"/>
</dbReference>
<keyword evidence="2" id="KW-1185">Reference proteome</keyword>
<dbReference type="PANTHER" id="PTHR36978">
    <property type="entry name" value="P-LOOP CONTAINING NUCLEOTIDE TRIPHOSPHATE HYDROLASE"/>
    <property type="match status" value="1"/>
</dbReference>
<dbReference type="RefSeq" id="WP_284387706.1">
    <property type="nucleotide sequence ID" value="NZ_BSNK01000001.1"/>
</dbReference>
<evidence type="ECO:0000313" key="1">
    <source>
        <dbReference type="EMBL" id="GLQ22877.1"/>
    </source>
</evidence>
<protein>
    <submittedName>
        <fullName evidence="1">Sulfotransferase family protein</fullName>
    </submittedName>
</protein>
<dbReference type="Proteomes" id="UP001161391">
    <property type="component" value="Unassembled WGS sequence"/>
</dbReference>
<dbReference type="InterPro" id="IPR027417">
    <property type="entry name" value="P-loop_NTPase"/>
</dbReference>
<comment type="caution">
    <text evidence="1">The sequence shown here is derived from an EMBL/GenBank/DDBJ whole genome shotgun (WGS) entry which is preliminary data.</text>
</comment>
<dbReference type="Pfam" id="PF17784">
    <property type="entry name" value="Sulfotransfer_4"/>
    <property type="match status" value="1"/>
</dbReference>
<reference evidence="1" key="1">
    <citation type="journal article" date="2014" name="Int. J. Syst. Evol. Microbiol.">
        <title>Complete genome of a new Firmicutes species belonging to the dominant human colonic microbiota ('Ruminococcus bicirculans') reveals two chromosomes and a selective capacity to utilize plant glucans.</title>
        <authorList>
            <consortium name="NISC Comparative Sequencing Program"/>
            <person name="Wegmann U."/>
            <person name="Louis P."/>
            <person name="Goesmann A."/>
            <person name="Henrissat B."/>
            <person name="Duncan S.H."/>
            <person name="Flint H.J."/>
        </authorList>
    </citation>
    <scope>NUCLEOTIDE SEQUENCE</scope>
    <source>
        <strain evidence="1">NBRC 108219</strain>
    </source>
</reference>
<sequence length="229" mass="24888">MTLRIIGAGFGRTGTASLKVALETLLEAPCYHMSEVLGTPGHVDLWLEAAAGNPDWDTIFNGYASTVDYPASNYWRELADAYPDAKVILSVRDAERWFASTQDTIFSKRLQGFQSGTKWGRMIKATIDDKLGGDINDKADMIAAFNAHTAKVKGAFGPDRLLVFEAKHGWGPLCKFLDVPEPEGDYPHINSKAEFEAVFGLLGSPMGAAAMNGEGIASETIHEDLFQAD</sequence>
<dbReference type="SUPFAM" id="SSF52540">
    <property type="entry name" value="P-loop containing nucleoside triphosphate hydrolases"/>
    <property type="match status" value="1"/>
</dbReference>
<organism evidence="1 2">
    <name type="scientific">Algimonas ampicilliniresistens</name>
    <dbReference type="NCBI Taxonomy" id="1298735"/>
    <lineage>
        <taxon>Bacteria</taxon>
        <taxon>Pseudomonadati</taxon>
        <taxon>Pseudomonadota</taxon>
        <taxon>Alphaproteobacteria</taxon>
        <taxon>Maricaulales</taxon>
        <taxon>Robiginitomaculaceae</taxon>
        <taxon>Algimonas</taxon>
    </lineage>
</organism>
<evidence type="ECO:0000313" key="2">
    <source>
        <dbReference type="Proteomes" id="UP001161391"/>
    </source>
</evidence>
<dbReference type="Gene3D" id="3.40.50.300">
    <property type="entry name" value="P-loop containing nucleotide triphosphate hydrolases"/>
    <property type="match status" value="1"/>
</dbReference>